<dbReference type="KEGG" id="aten:116294799"/>
<dbReference type="AlphaFoldDB" id="A0A6P8HSW7"/>
<dbReference type="Pfam" id="PF14740">
    <property type="entry name" value="DUF4471"/>
    <property type="match status" value="1"/>
</dbReference>
<feature type="domain" description="Dynein assembly factor 3 C-terminal" evidence="7">
    <location>
        <begin position="154"/>
        <end position="471"/>
    </location>
</feature>
<feature type="region of interest" description="Disordered" evidence="5">
    <location>
        <begin position="348"/>
        <end position="367"/>
    </location>
</feature>
<accession>A0A6P8HSW7</accession>
<organism evidence="8 9">
    <name type="scientific">Actinia tenebrosa</name>
    <name type="common">Australian red waratah sea anemone</name>
    <dbReference type="NCBI Taxonomy" id="6105"/>
    <lineage>
        <taxon>Eukaryota</taxon>
        <taxon>Metazoa</taxon>
        <taxon>Cnidaria</taxon>
        <taxon>Anthozoa</taxon>
        <taxon>Hexacorallia</taxon>
        <taxon>Actiniaria</taxon>
        <taxon>Actiniidae</taxon>
        <taxon>Actinia</taxon>
    </lineage>
</organism>
<dbReference type="PANTHER" id="PTHR22118">
    <property type="entry name" value="DYNEIN ASSEMBLY FACTOR 3, AXONEMAL"/>
    <property type="match status" value="1"/>
</dbReference>
<dbReference type="Proteomes" id="UP000515163">
    <property type="component" value="Unplaced"/>
</dbReference>
<evidence type="ECO:0000259" key="6">
    <source>
        <dbReference type="Pfam" id="PF14737"/>
    </source>
</evidence>
<dbReference type="InterPro" id="IPR027974">
    <property type="entry name" value="DUF4470"/>
</dbReference>
<dbReference type="GeneID" id="116294799"/>
<evidence type="ECO:0000256" key="5">
    <source>
        <dbReference type="SAM" id="MobiDB-lite"/>
    </source>
</evidence>
<dbReference type="GO" id="GO:0120293">
    <property type="term" value="C:dynein axonemal particle"/>
    <property type="evidence" value="ECO:0007669"/>
    <property type="project" value="UniProtKB-SubCell"/>
</dbReference>
<sequence>MVDAFGAITWWGCSPALDLQHEFLNLTSKFRKLEVKHGEDEKEPDQFNILLIGAGDCRHILKTLAYAKRYPRKMINVYVVENNIELLARHLLLLSIALEPKEKLGLQEKTELFLELFGNSHIRPQTSEYLQNISAEFIRMVTDLDYLEACLPCFNLSHLKFFDRDVLEGIFKFWRNTDAKLLDMQKAWETRVREYLAARFDYRANVFDWDFVMKLQKMASVVNEHEYKNWREQGVAFKLREDSTYEVSNRCLSSELVFKKSQGPIAIRGYWGDIVNSPYISFGIQSEEQRLFKVNNGQHIKTATDVAEFNITAMMHELMTGKKYSLPNDEDKKPKVLEEATFKEIIEEEEEEKGEEEGHGECQGVKTQENKEQNIDNKDYLKIDRFKIHFQTCNLLSDFHKRPKFSRKFHCVYFSNRRVHCLIPEVKNVFADRAVLFIESTKFMLDLDPKLKKEYMDKAIGMARAAGCEPTREFDGLQDAHAIFTFDMRNQPSS</sequence>
<keyword evidence="8" id="KW-1185">Reference proteome</keyword>
<dbReference type="InterPro" id="IPR039304">
    <property type="entry name" value="DNAAF3"/>
</dbReference>
<dbReference type="Pfam" id="PF14737">
    <property type="entry name" value="DUF4470"/>
    <property type="match status" value="1"/>
</dbReference>
<dbReference type="RefSeq" id="XP_031558318.1">
    <property type="nucleotide sequence ID" value="XM_031702458.1"/>
</dbReference>
<dbReference type="InParanoid" id="A0A6P8HSW7"/>
<feature type="domain" description="DUF4470" evidence="6">
    <location>
        <begin position="10"/>
        <end position="122"/>
    </location>
</feature>
<gene>
    <name evidence="9" type="primary">LOC116294799</name>
</gene>
<keyword evidence="2" id="KW-0963">Cytoplasm</keyword>
<name>A0A6P8HSW7_ACTTE</name>
<dbReference type="FunCoup" id="A0A6P8HSW7">
    <property type="interactions" value="12"/>
</dbReference>
<dbReference type="InterPro" id="IPR028235">
    <property type="entry name" value="DNAAF3_C"/>
</dbReference>
<protein>
    <submittedName>
        <fullName evidence="9">Dynein assembly factor 3, axonemal-like</fullName>
    </submittedName>
</protein>
<evidence type="ECO:0000256" key="3">
    <source>
        <dbReference type="ARBA" id="ARBA00022794"/>
    </source>
</evidence>
<evidence type="ECO:0000313" key="9">
    <source>
        <dbReference type="RefSeq" id="XP_031558318.1"/>
    </source>
</evidence>
<evidence type="ECO:0000259" key="7">
    <source>
        <dbReference type="Pfam" id="PF14740"/>
    </source>
</evidence>
<dbReference type="PANTHER" id="PTHR22118:SF14">
    <property type="entry name" value="DYNEIN AXONEMAL ASSEMBLY FACTOR 3"/>
    <property type="match status" value="1"/>
</dbReference>
<evidence type="ECO:0000256" key="2">
    <source>
        <dbReference type="ARBA" id="ARBA00022490"/>
    </source>
</evidence>
<dbReference type="GO" id="GO:0070286">
    <property type="term" value="P:axonemal dynein complex assembly"/>
    <property type="evidence" value="ECO:0007669"/>
    <property type="project" value="InterPro"/>
</dbReference>
<comment type="subcellular location">
    <subcellularLocation>
        <location evidence="4">Dynein axonemal particle</location>
    </subcellularLocation>
</comment>
<reference evidence="9" key="1">
    <citation type="submission" date="2025-08" db="UniProtKB">
        <authorList>
            <consortium name="RefSeq"/>
        </authorList>
    </citation>
    <scope>IDENTIFICATION</scope>
    <source>
        <tissue evidence="9">Tentacle</tissue>
    </source>
</reference>
<dbReference type="OrthoDB" id="538817at2759"/>
<dbReference type="GO" id="GO:0044458">
    <property type="term" value="P:motile cilium assembly"/>
    <property type="evidence" value="ECO:0007669"/>
    <property type="project" value="TreeGrafter"/>
</dbReference>
<evidence type="ECO:0000256" key="1">
    <source>
        <dbReference type="ARBA" id="ARBA00010449"/>
    </source>
</evidence>
<evidence type="ECO:0000313" key="8">
    <source>
        <dbReference type="Proteomes" id="UP000515163"/>
    </source>
</evidence>
<evidence type="ECO:0000256" key="4">
    <source>
        <dbReference type="ARBA" id="ARBA00024190"/>
    </source>
</evidence>
<proteinExistence type="inferred from homology"/>
<keyword evidence="3" id="KW-0970">Cilium biogenesis/degradation</keyword>
<comment type="similarity">
    <text evidence="1">Belongs to the DNAAF3 family.</text>
</comment>